<dbReference type="PANTHER" id="PTHR28630">
    <property type="match status" value="1"/>
</dbReference>
<dbReference type="Gene3D" id="3.40.30.10">
    <property type="entry name" value="Glutaredoxin"/>
    <property type="match status" value="1"/>
</dbReference>
<dbReference type="SUPFAM" id="SSF52833">
    <property type="entry name" value="Thioredoxin-like"/>
    <property type="match status" value="1"/>
</dbReference>
<dbReference type="PANTHER" id="PTHR28630:SF23">
    <property type="entry name" value="THIOREDOXIN SUPERFAMILY PROTEIN"/>
    <property type="match status" value="1"/>
</dbReference>
<dbReference type="Proteomes" id="UP000436088">
    <property type="component" value="Unassembled WGS sequence"/>
</dbReference>
<dbReference type="CDD" id="cd02970">
    <property type="entry name" value="PRX_like2"/>
    <property type="match status" value="1"/>
</dbReference>
<dbReference type="GO" id="GO:0009507">
    <property type="term" value="C:chloroplast"/>
    <property type="evidence" value="ECO:0007669"/>
    <property type="project" value="TreeGrafter"/>
</dbReference>
<evidence type="ECO:0000313" key="2">
    <source>
        <dbReference type="Proteomes" id="UP000436088"/>
    </source>
</evidence>
<name>A0A6A3ANM3_HIBSY</name>
<comment type="caution">
    <text evidence="1">The sequence shown here is derived from an EMBL/GenBank/DDBJ whole genome shotgun (WGS) entry which is preliminary data.</text>
</comment>
<dbReference type="InterPro" id="IPR032801">
    <property type="entry name" value="PXL2A/B/C"/>
</dbReference>
<proteinExistence type="predicted"/>
<dbReference type="EMBL" id="VEPZ02000985">
    <property type="protein sequence ID" value="KAE8704845.1"/>
    <property type="molecule type" value="Genomic_DNA"/>
</dbReference>
<keyword evidence="2" id="KW-1185">Reference proteome</keyword>
<dbReference type="AlphaFoldDB" id="A0A6A3ANM3"/>
<organism evidence="1 2">
    <name type="scientific">Hibiscus syriacus</name>
    <name type="common">Rose of Sharon</name>
    <dbReference type="NCBI Taxonomy" id="106335"/>
    <lineage>
        <taxon>Eukaryota</taxon>
        <taxon>Viridiplantae</taxon>
        <taxon>Streptophyta</taxon>
        <taxon>Embryophyta</taxon>
        <taxon>Tracheophyta</taxon>
        <taxon>Spermatophyta</taxon>
        <taxon>Magnoliopsida</taxon>
        <taxon>eudicotyledons</taxon>
        <taxon>Gunneridae</taxon>
        <taxon>Pentapetalae</taxon>
        <taxon>rosids</taxon>
        <taxon>malvids</taxon>
        <taxon>Malvales</taxon>
        <taxon>Malvaceae</taxon>
        <taxon>Malvoideae</taxon>
        <taxon>Hibiscus</taxon>
    </lineage>
</organism>
<accession>A0A6A3ANM3</accession>
<dbReference type="InterPro" id="IPR036249">
    <property type="entry name" value="Thioredoxin-like_sf"/>
</dbReference>
<evidence type="ECO:0000313" key="1">
    <source>
        <dbReference type="EMBL" id="KAE8704845.1"/>
    </source>
</evidence>
<reference evidence="1" key="1">
    <citation type="submission" date="2019-09" db="EMBL/GenBank/DDBJ databases">
        <title>Draft genome information of white flower Hibiscus syriacus.</title>
        <authorList>
            <person name="Kim Y.-M."/>
        </authorList>
    </citation>
    <scope>NUCLEOTIDE SEQUENCE [LARGE SCALE GENOMIC DNA]</scope>
    <source>
        <strain evidence="1">YM2019G1</strain>
    </source>
</reference>
<gene>
    <name evidence="1" type="ORF">F3Y22_tig00110435pilonHSYRG00045</name>
</gene>
<protein>
    <submittedName>
        <fullName evidence="1">Thioredoxin superfamily protein isoform 1</fullName>
    </submittedName>
</protein>
<sequence length="157" mass="17713">MPEILGDVSIFTAAGQPVLLKDLWDQNQGIAVVALLRHFGCPCCWELASELKEAKARFEAAGVKLNALGVGTPNKARMLAKRLPFPMDCLYADPERKTRVFSRFESLRKAVKKTIQLRPLQTKEVVYCNMEECLCSKVSNWYMLEKMKGPEISCTSR</sequence>